<feature type="compositionally biased region" description="Polar residues" evidence="10">
    <location>
        <begin position="214"/>
        <end position="223"/>
    </location>
</feature>
<evidence type="ECO:0000256" key="1">
    <source>
        <dbReference type="ARBA" id="ARBA00012513"/>
    </source>
</evidence>
<dbReference type="AlphaFoldDB" id="A0A1E4SBX2"/>
<dbReference type="SUPFAM" id="SSF56112">
    <property type="entry name" value="Protein kinase-like (PK-like)"/>
    <property type="match status" value="1"/>
</dbReference>
<dbReference type="InterPro" id="IPR011009">
    <property type="entry name" value="Kinase-like_dom_sf"/>
</dbReference>
<feature type="binding site" evidence="9">
    <location>
        <position position="260"/>
    </location>
    <ligand>
        <name>ATP</name>
        <dbReference type="ChEBI" id="CHEBI:30616"/>
    </ligand>
</feature>
<dbReference type="EMBL" id="KV453917">
    <property type="protein sequence ID" value="ODV76892.1"/>
    <property type="molecule type" value="Genomic_DNA"/>
</dbReference>
<evidence type="ECO:0000256" key="9">
    <source>
        <dbReference type="PROSITE-ProRule" id="PRU10141"/>
    </source>
</evidence>
<protein>
    <recommendedName>
        <fullName evidence="1">non-specific serine/threonine protein kinase</fullName>
        <ecNumber evidence="1">2.7.11.1</ecNumber>
    </recommendedName>
</protein>
<dbReference type="EC" id="2.7.11.1" evidence="1"/>
<reference evidence="13" key="1">
    <citation type="submission" date="2016-05" db="EMBL/GenBank/DDBJ databases">
        <title>Comparative genomics of biotechnologically important yeasts.</title>
        <authorList>
            <consortium name="DOE Joint Genome Institute"/>
            <person name="Riley R."/>
            <person name="Haridas S."/>
            <person name="Wolfe K.H."/>
            <person name="Lopes M.R."/>
            <person name="Hittinger C.T."/>
            <person name="Goker M."/>
            <person name="Salamov A."/>
            <person name="Wisecaver J."/>
            <person name="Long T.M."/>
            <person name="Aerts A.L."/>
            <person name="Barry K."/>
            <person name="Choi C."/>
            <person name="Clum A."/>
            <person name="Coughlan A.Y."/>
            <person name="Deshpande S."/>
            <person name="Douglass A.P."/>
            <person name="Hanson S.J."/>
            <person name="Klenk H.-P."/>
            <person name="Labutti K."/>
            <person name="Lapidus A."/>
            <person name="Lindquist E."/>
            <person name="Lipzen A."/>
            <person name="Meier-Kolthoff J.P."/>
            <person name="Ohm R.A."/>
            <person name="Otillar R.P."/>
            <person name="Pangilinan J."/>
            <person name="Peng Y."/>
            <person name="Rokas A."/>
            <person name="Rosa C.A."/>
            <person name="Scheuner C."/>
            <person name="Sibirny A.A."/>
            <person name="Slot J.C."/>
            <person name="Stielow J.B."/>
            <person name="Sun H."/>
            <person name="Kurtzman C.P."/>
            <person name="Blackwell M."/>
            <person name="Grigoriev I.V."/>
            <person name="Jeffries T.W."/>
        </authorList>
    </citation>
    <scope>NUCLEOTIDE SEQUENCE [LARGE SCALE GENOMIC DNA]</scope>
    <source>
        <strain evidence="13">NRRL Y-17324</strain>
    </source>
</reference>
<keyword evidence="4 9" id="KW-0547">Nucleotide-binding</keyword>
<evidence type="ECO:0000256" key="6">
    <source>
        <dbReference type="ARBA" id="ARBA00022840"/>
    </source>
</evidence>
<feature type="domain" description="Protein kinase" evidence="11">
    <location>
        <begin position="229"/>
        <end position="551"/>
    </location>
</feature>
<feature type="compositionally biased region" description="Basic and acidic residues" evidence="10">
    <location>
        <begin position="15"/>
        <end position="27"/>
    </location>
</feature>
<dbReference type="Proteomes" id="UP000094285">
    <property type="component" value="Unassembled WGS sequence"/>
</dbReference>
<evidence type="ECO:0000256" key="8">
    <source>
        <dbReference type="ARBA" id="ARBA00048679"/>
    </source>
</evidence>
<dbReference type="PROSITE" id="PS00107">
    <property type="entry name" value="PROTEIN_KINASE_ATP"/>
    <property type="match status" value="1"/>
</dbReference>
<dbReference type="GO" id="GO:0005524">
    <property type="term" value="F:ATP binding"/>
    <property type="evidence" value="ECO:0007669"/>
    <property type="project" value="UniProtKB-UniRule"/>
</dbReference>
<feature type="compositionally biased region" description="Polar residues" evidence="10">
    <location>
        <begin position="76"/>
        <end position="90"/>
    </location>
</feature>
<comment type="catalytic activity">
    <reaction evidence="7">
        <text>L-threonyl-[protein] + ATP = O-phospho-L-threonyl-[protein] + ADP + H(+)</text>
        <dbReference type="Rhea" id="RHEA:46608"/>
        <dbReference type="Rhea" id="RHEA-COMP:11060"/>
        <dbReference type="Rhea" id="RHEA-COMP:11605"/>
        <dbReference type="ChEBI" id="CHEBI:15378"/>
        <dbReference type="ChEBI" id="CHEBI:30013"/>
        <dbReference type="ChEBI" id="CHEBI:30616"/>
        <dbReference type="ChEBI" id="CHEBI:61977"/>
        <dbReference type="ChEBI" id="CHEBI:456216"/>
        <dbReference type="EC" id="2.7.11.1"/>
    </reaction>
</comment>
<dbReference type="PROSITE" id="PS50011">
    <property type="entry name" value="PROTEIN_KINASE_DOM"/>
    <property type="match status" value="1"/>
</dbReference>
<feature type="compositionally biased region" description="Basic and acidic residues" evidence="10">
    <location>
        <begin position="131"/>
        <end position="152"/>
    </location>
</feature>
<dbReference type="InterPro" id="IPR017441">
    <property type="entry name" value="Protein_kinase_ATP_BS"/>
</dbReference>
<dbReference type="Pfam" id="PF00069">
    <property type="entry name" value="Pkinase"/>
    <property type="match status" value="1"/>
</dbReference>
<dbReference type="GO" id="GO:0030447">
    <property type="term" value="P:filamentous growth"/>
    <property type="evidence" value="ECO:0007669"/>
    <property type="project" value="UniProtKB-ARBA"/>
</dbReference>
<keyword evidence="3" id="KW-0808">Transferase</keyword>
<accession>A0A1E4SBX2</accession>
<dbReference type="GO" id="GO:0004674">
    <property type="term" value="F:protein serine/threonine kinase activity"/>
    <property type="evidence" value="ECO:0007669"/>
    <property type="project" value="UniProtKB-KW"/>
</dbReference>
<dbReference type="PANTHER" id="PTHR24343">
    <property type="entry name" value="SERINE/THREONINE KINASE"/>
    <property type="match status" value="1"/>
</dbReference>
<feature type="compositionally biased region" description="Basic and acidic residues" evidence="10">
    <location>
        <begin position="164"/>
        <end position="173"/>
    </location>
</feature>
<evidence type="ECO:0000256" key="4">
    <source>
        <dbReference type="ARBA" id="ARBA00022741"/>
    </source>
</evidence>
<gene>
    <name evidence="12" type="ORF">CANTADRAFT_27634</name>
</gene>
<feature type="compositionally biased region" description="Basic residues" evidence="10">
    <location>
        <begin position="174"/>
        <end position="197"/>
    </location>
</feature>
<dbReference type="Gene3D" id="1.10.510.10">
    <property type="entry name" value="Transferase(Phosphotransferase) domain 1"/>
    <property type="match status" value="1"/>
</dbReference>
<sequence length="604" mass="67641">MVLREFFSGSSTSLRSDKSKHHDDNHHASNIPPQDTPSSSSSTTTNTTHNLKPHSSGTPLAPSNSHRFFLRKKSSRGSITPQTSPSSSGSIRKDKKSAATSSSTSLGSVNQRFVSASNSIDGSHNDSSIADAHHPEERPQEHPEERPHEHPAEPSPNHPQPPKAAKDSSDDRKRGKHPEHRSRHHHHHHLSLRRFLNKLKNSDSHGGSSKDRTSTPPSNTSSELYKKYGSVGKLLGTGASGSVNLVTSASDPHKIYAVKKFRSKLPTESEADYKVRVKNEFKIGEFAKHENLIHTFELIKDYPGHGGARSSKLISDPEYYMVMEYCPFDFFNLVMSGLMLTEETLCYFKHIVNGVAFLHKNGLAHRDLKLDNCVVSRDGILKLIDYGSAVQFKKEIGLTTSFNPSYDELVDENHKLVRARGVVGSDPYLAPEVMEPSNFGYDPRHADVWSVAVVFSCMILKRFPWKIPKVSDPSYRSFAGIEDIQDKKPVHESLSDLSLTTSSSSVKKVARGPDRLLRLLPAESRELIRNMLTIDPTKRYLMDEVVEDEFFKSIKHCHTVHDLHGKASVFKPDNHKHHLVTEDELQQLTMEKERQKKLKDAGVA</sequence>
<comment type="catalytic activity">
    <reaction evidence="8">
        <text>L-seryl-[protein] + ATP = O-phospho-L-seryl-[protein] + ADP + H(+)</text>
        <dbReference type="Rhea" id="RHEA:17989"/>
        <dbReference type="Rhea" id="RHEA-COMP:9863"/>
        <dbReference type="Rhea" id="RHEA-COMP:11604"/>
        <dbReference type="ChEBI" id="CHEBI:15378"/>
        <dbReference type="ChEBI" id="CHEBI:29999"/>
        <dbReference type="ChEBI" id="CHEBI:30616"/>
        <dbReference type="ChEBI" id="CHEBI:83421"/>
        <dbReference type="ChEBI" id="CHEBI:456216"/>
        <dbReference type="EC" id="2.7.11.1"/>
    </reaction>
</comment>
<feature type="compositionally biased region" description="Low complexity" evidence="10">
    <location>
        <begin position="38"/>
        <end position="48"/>
    </location>
</feature>
<dbReference type="InterPro" id="IPR000719">
    <property type="entry name" value="Prot_kinase_dom"/>
</dbReference>
<feature type="compositionally biased region" description="Basic and acidic residues" evidence="10">
    <location>
        <begin position="200"/>
        <end position="213"/>
    </location>
</feature>
<evidence type="ECO:0000256" key="7">
    <source>
        <dbReference type="ARBA" id="ARBA00047899"/>
    </source>
</evidence>
<evidence type="ECO:0000313" key="13">
    <source>
        <dbReference type="Proteomes" id="UP000094285"/>
    </source>
</evidence>
<dbReference type="SMART" id="SM00220">
    <property type="entry name" value="S_TKc"/>
    <property type="match status" value="1"/>
</dbReference>
<proteinExistence type="predicted"/>
<evidence type="ECO:0000259" key="11">
    <source>
        <dbReference type="PROSITE" id="PS50011"/>
    </source>
</evidence>
<evidence type="ECO:0000256" key="10">
    <source>
        <dbReference type="SAM" id="MobiDB-lite"/>
    </source>
</evidence>
<dbReference type="InterPro" id="IPR008271">
    <property type="entry name" value="Ser/Thr_kinase_AS"/>
</dbReference>
<evidence type="ECO:0000256" key="3">
    <source>
        <dbReference type="ARBA" id="ARBA00022679"/>
    </source>
</evidence>
<dbReference type="PROSITE" id="PS00108">
    <property type="entry name" value="PROTEIN_KINASE_ST"/>
    <property type="match status" value="1"/>
</dbReference>
<feature type="compositionally biased region" description="Pro residues" evidence="10">
    <location>
        <begin position="153"/>
        <end position="162"/>
    </location>
</feature>
<evidence type="ECO:0000256" key="2">
    <source>
        <dbReference type="ARBA" id="ARBA00022527"/>
    </source>
</evidence>
<keyword evidence="2" id="KW-0723">Serine/threonine-protein kinase</keyword>
<organism evidence="12 13">
    <name type="scientific">Suhomyces tanzawaensis NRRL Y-17324</name>
    <dbReference type="NCBI Taxonomy" id="984487"/>
    <lineage>
        <taxon>Eukaryota</taxon>
        <taxon>Fungi</taxon>
        <taxon>Dikarya</taxon>
        <taxon>Ascomycota</taxon>
        <taxon>Saccharomycotina</taxon>
        <taxon>Pichiomycetes</taxon>
        <taxon>Debaryomycetaceae</taxon>
        <taxon>Suhomyces</taxon>
    </lineage>
</organism>
<name>A0A1E4SBX2_9ASCO</name>
<dbReference type="OrthoDB" id="6513151at2759"/>
<evidence type="ECO:0000313" key="12">
    <source>
        <dbReference type="EMBL" id="ODV76892.1"/>
    </source>
</evidence>
<dbReference type="PANTHER" id="PTHR24343:SF137">
    <property type="entry name" value="SERINE_THREONINE-PROTEIN KINASE HRK1"/>
    <property type="match status" value="1"/>
</dbReference>
<evidence type="ECO:0000256" key="5">
    <source>
        <dbReference type="ARBA" id="ARBA00022777"/>
    </source>
</evidence>
<feature type="compositionally biased region" description="Polar residues" evidence="10">
    <location>
        <begin position="106"/>
        <end position="128"/>
    </location>
</feature>
<feature type="compositionally biased region" description="Polar residues" evidence="10">
    <location>
        <begin position="49"/>
        <end position="66"/>
    </location>
</feature>
<keyword evidence="5 12" id="KW-0418">Kinase</keyword>
<feature type="region of interest" description="Disordered" evidence="10">
    <location>
        <begin position="1"/>
        <end position="224"/>
    </location>
</feature>
<dbReference type="GeneID" id="30982307"/>
<dbReference type="STRING" id="984487.A0A1E4SBX2"/>
<dbReference type="RefSeq" id="XP_020062014.1">
    <property type="nucleotide sequence ID" value="XM_020208170.1"/>
</dbReference>
<keyword evidence="13" id="KW-1185">Reference proteome</keyword>
<keyword evidence="6 9" id="KW-0067">ATP-binding</keyword>
<dbReference type="GO" id="GO:0005829">
    <property type="term" value="C:cytosol"/>
    <property type="evidence" value="ECO:0007669"/>
    <property type="project" value="TreeGrafter"/>
</dbReference>